<dbReference type="PANTHER" id="PTHR45418:SF1">
    <property type="entry name" value="CANCER_TESTIS ANTIGEN 55"/>
    <property type="match status" value="1"/>
</dbReference>
<evidence type="ECO:0000259" key="18">
    <source>
        <dbReference type="Pfam" id="PF21635"/>
    </source>
</evidence>
<feature type="region of interest" description="Disordered" evidence="12">
    <location>
        <begin position="89"/>
        <end position="120"/>
    </location>
</feature>
<dbReference type="InterPro" id="IPR049075">
    <property type="entry name" value="MOV-10_N"/>
</dbReference>
<dbReference type="InterPro" id="IPR049080">
    <property type="entry name" value="MOV-10-like_beta-barrel"/>
</dbReference>
<dbReference type="GO" id="GO:0005524">
    <property type="term" value="F:ATP binding"/>
    <property type="evidence" value="ECO:0007669"/>
    <property type="project" value="UniProtKB-KW"/>
</dbReference>
<dbReference type="Pfam" id="PF13086">
    <property type="entry name" value="AAA_11"/>
    <property type="match status" value="2"/>
</dbReference>
<evidence type="ECO:0000256" key="1">
    <source>
        <dbReference type="ARBA" id="ARBA00004201"/>
    </source>
</evidence>
<dbReference type="GO" id="GO:0031047">
    <property type="term" value="P:regulatory ncRNA-mediated gene silencing"/>
    <property type="evidence" value="ECO:0007669"/>
    <property type="project" value="UniProtKB-KW"/>
</dbReference>
<dbReference type="SUPFAM" id="SSF52540">
    <property type="entry name" value="P-loop containing nucleoside triphosphate hydrolases"/>
    <property type="match status" value="1"/>
</dbReference>
<feature type="compositionally biased region" description="Polar residues" evidence="12">
    <location>
        <begin position="93"/>
        <end position="116"/>
    </location>
</feature>
<evidence type="ECO:0000259" key="13">
    <source>
        <dbReference type="Pfam" id="PF13086"/>
    </source>
</evidence>
<accession>A0AAV2M6Q2</accession>
<dbReference type="Pfam" id="PF21633">
    <property type="entry name" value="MOV-10_Ig-like"/>
    <property type="match status" value="1"/>
</dbReference>
<dbReference type="EC" id="3.6.4.13" evidence="3"/>
<proteinExistence type="inferred from homology"/>
<keyword evidence="9" id="KW-0694">RNA-binding</keyword>
<comment type="catalytic activity">
    <reaction evidence="11">
        <text>ATP + H2O = ADP + phosphate + H(+)</text>
        <dbReference type="Rhea" id="RHEA:13065"/>
        <dbReference type="ChEBI" id="CHEBI:15377"/>
        <dbReference type="ChEBI" id="CHEBI:15378"/>
        <dbReference type="ChEBI" id="CHEBI:30616"/>
        <dbReference type="ChEBI" id="CHEBI:43474"/>
        <dbReference type="ChEBI" id="CHEBI:456216"/>
        <dbReference type="EC" id="3.6.4.13"/>
    </reaction>
</comment>
<evidence type="ECO:0000256" key="8">
    <source>
        <dbReference type="ARBA" id="ARBA00022840"/>
    </source>
</evidence>
<evidence type="ECO:0000259" key="14">
    <source>
        <dbReference type="Pfam" id="PF13087"/>
    </source>
</evidence>
<dbReference type="CDD" id="cd18808">
    <property type="entry name" value="SF1_C_Upf1"/>
    <property type="match status" value="1"/>
</dbReference>
<dbReference type="Pfam" id="PF21634">
    <property type="entry name" value="MOV-10_beta-barrel"/>
    <property type="match status" value="1"/>
</dbReference>
<evidence type="ECO:0000256" key="10">
    <source>
        <dbReference type="ARBA" id="ARBA00023158"/>
    </source>
</evidence>
<dbReference type="EMBL" id="OZ035828">
    <property type="protein sequence ID" value="CAL1609047.1"/>
    <property type="molecule type" value="Genomic_DNA"/>
</dbReference>
<evidence type="ECO:0000256" key="11">
    <source>
        <dbReference type="ARBA" id="ARBA00047984"/>
    </source>
</evidence>
<keyword evidence="6" id="KW-0378">Hydrolase</keyword>
<protein>
    <recommendedName>
        <fullName evidence="3">RNA helicase</fullName>
        <ecNumber evidence="3">3.6.4.13</ecNumber>
    </recommendedName>
</protein>
<feature type="domain" description="DNA2/NAM7 helicase helicase" evidence="13">
    <location>
        <begin position="630"/>
        <end position="706"/>
    </location>
</feature>
<dbReference type="GO" id="GO:0000932">
    <property type="term" value="C:P-body"/>
    <property type="evidence" value="ECO:0007669"/>
    <property type="project" value="UniProtKB-SubCell"/>
</dbReference>
<name>A0AAV2M6Q2_KNICA</name>
<evidence type="ECO:0000256" key="5">
    <source>
        <dbReference type="ARBA" id="ARBA00022741"/>
    </source>
</evidence>
<feature type="domain" description="Helicase MOV-10 N-terminal" evidence="15">
    <location>
        <begin position="10"/>
        <end position="70"/>
    </location>
</feature>
<keyword evidence="4" id="KW-0963">Cytoplasm</keyword>
<dbReference type="InterPro" id="IPR049079">
    <property type="entry name" value="Mov-10_helical"/>
</dbReference>
<keyword evidence="10" id="KW-0943">RNA-mediated gene silencing</keyword>
<dbReference type="InterPro" id="IPR027417">
    <property type="entry name" value="P-loop_NTPase"/>
</dbReference>
<dbReference type="CDD" id="cd18038">
    <property type="entry name" value="DEXXQc_Helz-like"/>
    <property type="match status" value="1"/>
</dbReference>
<dbReference type="GO" id="GO:0032574">
    <property type="term" value="F:5'-3' RNA helicase activity"/>
    <property type="evidence" value="ECO:0007669"/>
    <property type="project" value="InterPro"/>
</dbReference>
<comment type="subcellular location">
    <subcellularLocation>
        <location evidence="1">Cytoplasm</location>
        <location evidence="1">P-body</location>
    </subcellularLocation>
</comment>
<gene>
    <name evidence="19" type="ORF">KC01_LOCUS35873</name>
</gene>
<evidence type="ECO:0000259" key="17">
    <source>
        <dbReference type="Pfam" id="PF21634"/>
    </source>
</evidence>
<dbReference type="Gene3D" id="3.40.50.300">
    <property type="entry name" value="P-loop containing nucleotide triphosphate hydrolases"/>
    <property type="match status" value="2"/>
</dbReference>
<keyword evidence="20" id="KW-1185">Reference proteome</keyword>
<evidence type="ECO:0000259" key="16">
    <source>
        <dbReference type="Pfam" id="PF21633"/>
    </source>
</evidence>
<evidence type="ECO:0000256" key="9">
    <source>
        <dbReference type="ARBA" id="ARBA00022884"/>
    </source>
</evidence>
<evidence type="ECO:0000256" key="6">
    <source>
        <dbReference type="ARBA" id="ARBA00022801"/>
    </source>
</evidence>
<dbReference type="InterPro" id="IPR047187">
    <property type="entry name" value="SF1_C_Upf1"/>
</dbReference>
<organism evidence="19 20">
    <name type="scientific">Knipowitschia caucasica</name>
    <name type="common">Caucasian dwarf goby</name>
    <name type="synonym">Pomatoschistus caucasicus</name>
    <dbReference type="NCBI Taxonomy" id="637954"/>
    <lineage>
        <taxon>Eukaryota</taxon>
        <taxon>Metazoa</taxon>
        <taxon>Chordata</taxon>
        <taxon>Craniata</taxon>
        <taxon>Vertebrata</taxon>
        <taxon>Euteleostomi</taxon>
        <taxon>Actinopterygii</taxon>
        <taxon>Neopterygii</taxon>
        <taxon>Teleostei</taxon>
        <taxon>Neoteleostei</taxon>
        <taxon>Acanthomorphata</taxon>
        <taxon>Gobiaria</taxon>
        <taxon>Gobiiformes</taxon>
        <taxon>Gobioidei</taxon>
        <taxon>Gobiidae</taxon>
        <taxon>Gobiinae</taxon>
        <taxon>Knipowitschia</taxon>
    </lineage>
</organism>
<reference evidence="19 20" key="1">
    <citation type="submission" date="2024-04" db="EMBL/GenBank/DDBJ databases">
        <authorList>
            <person name="Waldvogel A.-M."/>
            <person name="Schoenle A."/>
        </authorList>
    </citation>
    <scope>NUCLEOTIDE SEQUENCE [LARGE SCALE GENOMIC DNA]</scope>
</reference>
<dbReference type="GO" id="GO:0016787">
    <property type="term" value="F:hydrolase activity"/>
    <property type="evidence" value="ECO:0007669"/>
    <property type="project" value="UniProtKB-KW"/>
</dbReference>
<dbReference type="InterPro" id="IPR049077">
    <property type="entry name" value="MOV-10_Ig-like"/>
</dbReference>
<evidence type="ECO:0000259" key="15">
    <source>
        <dbReference type="Pfam" id="PF21632"/>
    </source>
</evidence>
<comment type="similarity">
    <text evidence="2">Belongs to the DNA2/NAM7 helicase family. SDE3 subfamily.</text>
</comment>
<dbReference type="Proteomes" id="UP001497482">
    <property type="component" value="Chromosome 6"/>
</dbReference>
<evidence type="ECO:0000256" key="3">
    <source>
        <dbReference type="ARBA" id="ARBA00012552"/>
    </source>
</evidence>
<dbReference type="InterPro" id="IPR041677">
    <property type="entry name" value="DNA2/NAM7_AAA_11"/>
</dbReference>
<evidence type="ECO:0000313" key="19">
    <source>
        <dbReference type="EMBL" id="CAL1609047.1"/>
    </source>
</evidence>
<evidence type="ECO:0000256" key="4">
    <source>
        <dbReference type="ARBA" id="ARBA00022490"/>
    </source>
</evidence>
<feature type="domain" description="DNA2/NAM7 helicase helicase" evidence="13">
    <location>
        <begin position="519"/>
        <end position="603"/>
    </location>
</feature>
<dbReference type="PANTHER" id="PTHR45418">
    <property type="entry name" value="CANCER/TESTIS ANTIGEN 55"/>
    <property type="match status" value="1"/>
</dbReference>
<evidence type="ECO:0000256" key="7">
    <source>
        <dbReference type="ARBA" id="ARBA00022806"/>
    </source>
</evidence>
<dbReference type="Pfam" id="PF21632">
    <property type="entry name" value="MOV-10_N"/>
    <property type="match status" value="1"/>
</dbReference>
<feature type="domain" description="Helicase MOV-10-like beta-barrel" evidence="17">
    <location>
        <begin position="383"/>
        <end position="469"/>
    </location>
</feature>
<feature type="domain" description="Helicase MOV-10 helical" evidence="18">
    <location>
        <begin position="314"/>
        <end position="382"/>
    </location>
</feature>
<dbReference type="Pfam" id="PF13087">
    <property type="entry name" value="AAA_12"/>
    <property type="match status" value="1"/>
</dbReference>
<feature type="domain" description="Helicase MOV-10 Ig-like" evidence="16">
    <location>
        <begin position="140"/>
        <end position="264"/>
    </location>
</feature>
<feature type="domain" description="DNA2/NAM7 helicase-like C-terminal" evidence="14">
    <location>
        <begin position="716"/>
        <end position="937"/>
    </location>
</feature>
<evidence type="ECO:0000256" key="2">
    <source>
        <dbReference type="ARBA" id="ARBA00005601"/>
    </source>
</evidence>
<dbReference type="AlphaFoldDB" id="A0AAV2M6Q2"/>
<dbReference type="InterPro" id="IPR041679">
    <property type="entry name" value="DNA2/NAM7-like_C"/>
</dbReference>
<dbReference type="FunFam" id="3.40.50.300:FF:000608">
    <property type="entry name" value="Mov10 RISC complex RNA helicase"/>
    <property type="match status" value="1"/>
</dbReference>
<keyword evidence="8" id="KW-0067">ATP-binding</keyword>
<dbReference type="GO" id="GO:0003723">
    <property type="term" value="F:RNA binding"/>
    <property type="evidence" value="ECO:0007669"/>
    <property type="project" value="UniProtKB-KW"/>
</dbReference>
<dbReference type="Pfam" id="PF21635">
    <property type="entry name" value="Mov-10_helical"/>
    <property type="match status" value="1"/>
</dbReference>
<evidence type="ECO:0000256" key="12">
    <source>
        <dbReference type="SAM" id="MobiDB-lite"/>
    </source>
</evidence>
<evidence type="ECO:0000313" key="20">
    <source>
        <dbReference type="Proteomes" id="UP001497482"/>
    </source>
</evidence>
<keyword evidence="7" id="KW-0347">Helicase</keyword>
<keyword evidence="5" id="KW-0547">Nucleotide-binding</keyword>
<dbReference type="InterPro" id="IPR026122">
    <property type="entry name" value="MOV-10/SDE3_DEXXQ/H-box"/>
</dbReference>
<sequence length="1008" mass="113934">MPSAVKESLECGLDFIEFLGDRVTITDKKELRSIYDSEFKGREGIKDPSFYRVISTLIKFNKVTLRKKKIFINAKAEVRVYCDQWRSPRRATQPESPSFGPQESAGTPPRSVTGSTPHIPVLTPKKKIVTEILNKLRSNRKQLTANKNDIELSSDPTDSDGRIQFSVEHLRELFTVTFCIFNRGAAGILFTYYTALHRMRCFSLEDEQRVTRVSPLLLGPGAKYEVKVLYRLSHHGYFPASMYFEFCSVLPGSVPFCIVREIEAAAMTPLALELGPVAPYKPLYVPTYKPVNSVIVEGVPPESTVNKPVMAVKLGDYKYSVYLKNLARRRLEDSEHLSAADRQKLESVKNLLDPPLNMKSYNHRFHLLLHLEEIQMEVDIRKYDMHKAPMTLDQSNKRLLVLEVPGVAENRPSVLRGDSLRVSKSEDRGSPITLYTGYVHRVELDKVKLGFSMRLLQTFIDNMKFNVEFTINRFNLKMQHRAVELAVKSKLGDVLFPTKAANDTVPVSKLSMLNHQLEINPEQYAAVQRIVAGSSKPAPHLVFGPPGTGKTITLVEAMNQVKRAHTGAHILACAPSNSACDLLCERLLVHMDPHQVYRLYASSRDPSTVPKRLLKNCNWDERQDAFVFPKMEILMNPTVVIATMITAGRLVSVGVPVGHFSYIFVDEGGQALESESLVAISGLLSPGDGQLVLAGDPKQLGPILRSPLALQHGLGISLLERLMTQNELYRKTDSGHYDTRFVTKLLRNYRSHPAILKIPNEMFYENELQVFADQWERETYCNWEHLPKKGFPVIFHGVMGKDEREANSPSFFNVSEIEVLMDYLVKLIETQGKKGLPKLSSKDIGIIAPYRKQVEKIRKALKSVKTIRQWSDITELKVGSVEEFQGQERKVIMVSTVRSCSNYVKMDKDFNIGFLSNEKRFNVAVTRARSLLILVGNPVILSKDPTWKKFINYCVNENGYTGFDFADAEGEDDVISRLANLKINTEAEGVIAESAVQQFVDPEWKNEQ</sequence>